<dbReference type="Gene3D" id="3.30.2310.10">
    <property type="entry name" value="YaeB-like"/>
    <property type="match status" value="1"/>
</dbReference>
<dbReference type="Pfam" id="PF01980">
    <property type="entry name" value="TrmO_N"/>
    <property type="match status" value="1"/>
</dbReference>
<dbReference type="InterPro" id="IPR040372">
    <property type="entry name" value="YaeB-like"/>
</dbReference>
<feature type="domain" description="TsaA-like" evidence="3">
    <location>
        <begin position="7"/>
        <end position="148"/>
    </location>
</feature>
<reference evidence="4 5" key="1">
    <citation type="submission" date="2006-02" db="EMBL/GenBank/DDBJ databases">
        <authorList>
            <person name="Pinhassi J."/>
            <person name="Pedros-Alio C."/>
            <person name="Ferriera S."/>
            <person name="Johnson J."/>
            <person name="Kravitz S."/>
            <person name="Halpern A."/>
            <person name="Remington K."/>
            <person name="Beeson K."/>
            <person name="Tran B."/>
            <person name="Rogers Y.-H."/>
            <person name="Friedman R."/>
            <person name="Venter J.C."/>
        </authorList>
    </citation>
    <scope>NUCLEOTIDE SEQUENCE [LARGE SCALE GENOMIC DNA]</scope>
    <source>
        <strain evidence="4 5">MED92</strain>
    </source>
</reference>
<keyword evidence="1" id="KW-0949">S-adenosyl-L-methionine</keyword>
<dbReference type="EMBL" id="AAOW01000013">
    <property type="protein sequence ID" value="EAR60842.1"/>
    <property type="molecule type" value="Genomic_DNA"/>
</dbReference>
<comment type="similarity">
    <text evidence="2">Belongs to the tRNA methyltransferase O family.</text>
</comment>
<evidence type="ECO:0000313" key="5">
    <source>
        <dbReference type="Proteomes" id="UP000002171"/>
    </source>
</evidence>
<evidence type="ECO:0000259" key="3">
    <source>
        <dbReference type="PROSITE" id="PS51668"/>
    </source>
</evidence>
<dbReference type="PROSITE" id="PS01318">
    <property type="entry name" value="TSAA_1"/>
    <property type="match status" value="1"/>
</dbReference>
<protein>
    <submittedName>
        <fullName evidence="4">Paral putative regulator</fullName>
    </submittedName>
</protein>
<dbReference type="OrthoDB" id="9804309at2"/>
<dbReference type="GO" id="GO:0089715">
    <property type="term" value="F:tRNA (L-threonylcarbamoyladenosine(37)-C2) methyltransferase activity"/>
    <property type="evidence" value="ECO:0007669"/>
    <property type="project" value="TreeGrafter"/>
</dbReference>
<evidence type="ECO:0000256" key="2">
    <source>
        <dbReference type="ARBA" id="ARBA00033753"/>
    </source>
</evidence>
<comment type="caution">
    <text evidence="4">The sequence shown here is derived from an EMBL/GenBank/DDBJ whole genome shotgun (WGS) entry which is preliminary data.</text>
</comment>
<dbReference type="InterPro" id="IPR023368">
    <property type="entry name" value="UPF0066_cons_site"/>
</dbReference>
<dbReference type="InterPro" id="IPR023370">
    <property type="entry name" value="TrmO-like_N"/>
</dbReference>
<dbReference type="InterPro" id="IPR041369">
    <property type="entry name" value="TrmO_C"/>
</dbReference>
<dbReference type="RefSeq" id="WP_007020942.1">
    <property type="nucleotide sequence ID" value="NZ_CH724125.1"/>
</dbReference>
<evidence type="ECO:0000313" key="4">
    <source>
        <dbReference type="EMBL" id="EAR60842.1"/>
    </source>
</evidence>
<dbReference type="NCBIfam" id="TIGR00104">
    <property type="entry name" value="tRNA_TsaA"/>
    <property type="match status" value="1"/>
</dbReference>
<dbReference type="Pfam" id="PF18389">
    <property type="entry name" value="TrmO_C"/>
    <property type="match status" value="1"/>
</dbReference>
<gene>
    <name evidence="4" type="ORF">MED92_16385</name>
</gene>
<dbReference type="PANTHER" id="PTHR12818:SF0">
    <property type="entry name" value="TRNA (ADENINE(37)-N6)-METHYLTRANSFERASE"/>
    <property type="match status" value="1"/>
</dbReference>
<dbReference type="InterPro" id="IPR036413">
    <property type="entry name" value="YaeB-like_sf"/>
</dbReference>
<dbReference type="AlphaFoldDB" id="A0A7U8C3J7"/>
<accession>A0A7U8C3J7</accession>
<proteinExistence type="inferred from homology"/>
<dbReference type="Gene3D" id="2.40.30.70">
    <property type="entry name" value="YaeB-like"/>
    <property type="match status" value="1"/>
</dbReference>
<dbReference type="PANTHER" id="PTHR12818">
    <property type="entry name" value="TRNA (ADENINE(37)-N6)-METHYLTRANSFERASE"/>
    <property type="match status" value="1"/>
</dbReference>
<dbReference type="Proteomes" id="UP000002171">
    <property type="component" value="Unassembled WGS sequence"/>
</dbReference>
<dbReference type="PROSITE" id="PS51668">
    <property type="entry name" value="TSAA_2"/>
    <property type="match status" value="1"/>
</dbReference>
<dbReference type="SUPFAM" id="SSF118196">
    <property type="entry name" value="YaeB-like"/>
    <property type="match status" value="1"/>
</dbReference>
<organism evidence="4 5">
    <name type="scientific">Neptuniibacter caesariensis</name>
    <dbReference type="NCBI Taxonomy" id="207954"/>
    <lineage>
        <taxon>Bacteria</taxon>
        <taxon>Pseudomonadati</taxon>
        <taxon>Pseudomonadota</taxon>
        <taxon>Gammaproteobacteria</taxon>
        <taxon>Oceanospirillales</taxon>
        <taxon>Oceanospirillaceae</taxon>
        <taxon>Neptuniibacter</taxon>
    </lineage>
</organism>
<sequence>MNNSFQFNAIATIQSPYKEKFGIPRQPGLAKSLNSRIVFLPEYTRPEIVRGLEGCSHIWVLFIFSECIDKGWTPTVRPPRLGGNKRMGVFSTRSPFRPNPIGLSPVELISIESGNGKLELVISGADLLDGTPIVDIKPYLPYSDQIPEAVFELATEITTLDRDVFYSEQALQAIARSEEKFNQPVRQQINELLNCDPRPAYKKDDEEKIYGVRLYDMNIRFSISATDIRVLQIEQVD</sequence>
<evidence type="ECO:0000256" key="1">
    <source>
        <dbReference type="ARBA" id="ARBA00022691"/>
    </source>
</evidence>
<name>A0A7U8C3J7_NEPCE</name>
<dbReference type="InterPro" id="IPR036414">
    <property type="entry name" value="YaeB_N_sf"/>
</dbReference>
<dbReference type="CDD" id="cd09281">
    <property type="entry name" value="UPF0066"/>
    <property type="match status" value="1"/>
</dbReference>
<keyword evidence="5" id="KW-1185">Reference proteome</keyword>